<dbReference type="InterPro" id="IPR009288">
    <property type="entry name" value="AIG2-like_dom"/>
</dbReference>
<dbReference type="Proteomes" id="UP001597052">
    <property type="component" value="Unassembled WGS sequence"/>
</dbReference>
<dbReference type="AlphaFoldDB" id="A0ABD6D315"/>
<comment type="caution">
    <text evidence="2">The sequence shown here is derived from an EMBL/GenBank/DDBJ whole genome shotgun (WGS) entry which is preliminary data.</text>
</comment>
<protein>
    <submittedName>
        <fullName evidence="2">Gamma-glutamylcyclotransferase</fullName>
    </submittedName>
</protein>
<dbReference type="RefSeq" id="WP_256397446.1">
    <property type="nucleotide sequence ID" value="NZ_JANHDJ010000007.1"/>
</dbReference>
<accession>A0ABD6D315</accession>
<sequence>MTVVFVYGTLTDREQVSALLTEFTFGPSAVCHGLQRVDGRYPTLVPGGEVTGRLLSTPELDRLDRYEGVDRGLYCRVTVPLRSARSSETNVLDQNDADHSAFDVEAVAVYVGEPSKIGVEPDVGWPDADSFTRSVRAYLETHPVRITAEPAVDDY</sequence>
<dbReference type="Pfam" id="PF06094">
    <property type="entry name" value="GGACT"/>
    <property type="match status" value="1"/>
</dbReference>
<dbReference type="InterPro" id="IPR036568">
    <property type="entry name" value="GGCT-like_sf"/>
</dbReference>
<dbReference type="Gene3D" id="3.10.490.10">
    <property type="entry name" value="Gamma-glutamyl cyclotransferase-like"/>
    <property type="match status" value="1"/>
</dbReference>
<reference evidence="2 3" key="1">
    <citation type="journal article" date="2019" name="Int. J. Syst. Evol. Microbiol.">
        <title>The Global Catalogue of Microorganisms (GCM) 10K type strain sequencing project: providing services to taxonomists for standard genome sequencing and annotation.</title>
        <authorList>
            <consortium name="The Broad Institute Genomics Platform"/>
            <consortium name="The Broad Institute Genome Sequencing Center for Infectious Disease"/>
            <person name="Wu L."/>
            <person name="Ma J."/>
        </authorList>
    </citation>
    <scope>NUCLEOTIDE SEQUENCE [LARGE SCALE GENOMIC DNA]</scope>
    <source>
        <strain evidence="2 3">CGMCC 1.10593</strain>
    </source>
</reference>
<dbReference type="EMBL" id="JBHUDM010000001">
    <property type="protein sequence ID" value="MFD1640442.1"/>
    <property type="molecule type" value="Genomic_DNA"/>
</dbReference>
<dbReference type="SUPFAM" id="SSF110857">
    <property type="entry name" value="Gamma-glutamyl cyclotransferase-like"/>
    <property type="match status" value="1"/>
</dbReference>
<name>A0ABD6D315_9EURY</name>
<gene>
    <name evidence="2" type="ORF">ACFSBW_00945</name>
</gene>
<dbReference type="CDD" id="cd06661">
    <property type="entry name" value="GGCT_like"/>
    <property type="match status" value="1"/>
</dbReference>
<dbReference type="InterPro" id="IPR013024">
    <property type="entry name" value="GGCT-like"/>
</dbReference>
<proteinExistence type="predicted"/>
<keyword evidence="3" id="KW-1185">Reference proteome</keyword>
<evidence type="ECO:0000313" key="3">
    <source>
        <dbReference type="Proteomes" id="UP001597052"/>
    </source>
</evidence>
<organism evidence="2 3">
    <name type="scientific">Halohasta litorea</name>
    <dbReference type="NCBI Taxonomy" id="869891"/>
    <lineage>
        <taxon>Archaea</taxon>
        <taxon>Methanobacteriati</taxon>
        <taxon>Methanobacteriota</taxon>
        <taxon>Stenosarchaea group</taxon>
        <taxon>Halobacteria</taxon>
        <taxon>Halobacteriales</taxon>
        <taxon>Haloferacaceae</taxon>
        <taxon>Halohasta</taxon>
    </lineage>
</organism>
<evidence type="ECO:0000313" key="2">
    <source>
        <dbReference type="EMBL" id="MFD1640442.1"/>
    </source>
</evidence>
<feature type="domain" description="Gamma-glutamylcyclotransferase AIG2-like" evidence="1">
    <location>
        <begin position="4"/>
        <end position="83"/>
    </location>
</feature>
<evidence type="ECO:0000259" key="1">
    <source>
        <dbReference type="Pfam" id="PF06094"/>
    </source>
</evidence>